<dbReference type="AlphaFoldDB" id="A0A0H3KZW3"/>
<evidence type="ECO:0000256" key="3">
    <source>
        <dbReference type="ARBA" id="ARBA00022801"/>
    </source>
</evidence>
<dbReference type="Proteomes" id="UP000006690">
    <property type="component" value="Chromosome"/>
</dbReference>
<keyword evidence="6" id="KW-0742">SOS response</keyword>
<dbReference type="Gene3D" id="2.10.109.10">
    <property type="entry name" value="Umud Fragment, subunit A"/>
    <property type="match status" value="1"/>
</dbReference>
<dbReference type="CDD" id="cd06529">
    <property type="entry name" value="S24_LexA-like"/>
    <property type="match status" value="1"/>
</dbReference>
<dbReference type="GO" id="GO:0016787">
    <property type="term" value="F:hydrolase activity"/>
    <property type="evidence" value="ECO:0007669"/>
    <property type="project" value="UniProtKB-KW"/>
</dbReference>
<dbReference type="InterPro" id="IPR015927">
    <property type="entry name" value="Peptidase_S24_S26A/B/C"/>
</dbReference>
<dbReference type="EMBL" id="AP012032">
    <property type="protein sequence ID" value="BAK11185.1"/>
    <property type="molecule type" value="Genomic_DNA"/>
</dbReference>
<sequence length="145" mass="15926">MEGEVNVELIRPANVSALLALPLFMERVPCGFPSPAQDYVEQRIDLNKLIVQHPSSTYFVRVSGESMTGAGINDGDMLVVDSALRASHGDIVVASVEGEFTVKRLQLQPCLQLMPMNRQFKPIAISTEDALEVFGVVTYVIKSVY</sequence>
<organism evidence="9 10">
    <name type="scientific">Pantoea ananatis (strain AJ13355)</name>
    <dbReference type="NCBI Taxonomy" id="932677"/>
    <lineage>
        <taxon>Bacteria</taxon>
        <taxon>Pseudomonadati</taxon>
        <taxon>Pseudomonadota</taxon>
        <taxon>Gammaproteobacteria</taxon>
        <taxon>Enterobacterales</taxon>
        <taxon>Erwiniaceae</taxon>
        <taxon>Pantoea</taxon>
    </lineage>
</organism>
<dbReference type="KEGG" id="paj:PAJ_1105"/>
<dbReference type="PANTHER" id="PTHR33516:SF2">
    <property type="entry name" value="LEXA REPRESSOR-RELATED"/>
    <property type="match status" value="1"/>
</dbReference>
<feature type="domain" description="Peptidase S24/S26A/S26B/S26C" evidence="8">
    <location>
        <begin position="22"/>
        <end position="137"/>
    </location>
</feature>
<dbReference type="GO" id="GO:0006281">
    <property type="term" value="P:DNA repair"/>
    <property type="evidence" value="ECO:0007669"/>
    <property type="project" value="UniProtKB-KW"/>
</dbReference>
<dbReference type="PATRIC" id="fig|932677.3.peg.1275"/>
<dbReference type="InterPro" id="IPR006197">
    <property type="entry name" value="Peptidase_S24_LexA"/>
</dbReference>
<comment type="similarity">
    <text evidence="1 7">Belongs to the peptidase S24 family.</text>
</comment>
<dbReference type="InterPro" id="IPR050077">
    <property type="entry name" value="LexA_repressor"/>
</dbReference>
<keyword evidence="4 7" id="KW-0068">Autocatalytic cleavage</keyword>
<evidence type="ECO:0000256" key="1">
    <source>
        <dbReference type="ARBA" id="ARBA00007484"/>
    </source>
</evidence>
<dbReference type="SUPFAM" id="SSF51306">
    <property type="entry name" value="LexA/Signal peptidase"/>
    <property type="match status" value="1"/>
</dbReference>
<proteinExistence type="inferred from homology"/>
<evidence type="ECO:0000256" key="5">
    <source>
        <dbReference type="ARBA" id="ARBA00023204"/>
    </source>
</evidence>
<keyword evidence="5" id="KW-0234">DNA repair</keyword>
<dbReference type="Pfam" id="PF00717">
    <property type="entry name" value="Peptidase_S24"/>
    <property type="match status" value="1"/>
</dbReference>
<reference evidence="10" key="1">
    <citation type="journal article" date="2012" name="Appl. Microbiol. Biotechnol.">
        <title>The complete genome sequence of Pantoea ananatis AJ13355, an organism with great biotechnological potential.</title>
        <authorList>
            <person name="Hara Y."/>
            <person name="Kadotani N."/>
            <person name="Izui H."/>
            <person name="Katashkina J.I."/>
            <person name="Kuvaeva T.M."/>
            <person name="Andreeva I.G."/>
            <person name="Golubeva L.I."/>
            <person name="Malko D.B."/>
            <person name="Makeev V.J."/>
            <person name="Mashko S.V."/>
            <person name="Kozlov Y.I."/>
        </authorList>
    </citation>
    <scope>NUCLEOTIDE SEQUENCE [LARGE SCALE GENOMIC DNA]</scope>
    <source>
        <strain evidence="10">AJ13355</strain>
    </source>
</reference>
<evidence type="ECO:0000259" key="8">
    <source>
        <dbReference type="Pfam" id="PF00717"/>
    </source>
</evidence>
<dbReference type="GO" id="GO:0009432">
    <property type="term" value="P:SOS response"/>
    <property type="evidence" value="ECO:0007669"/>
    <property type="project" value="UniProtKB-KW"/>
</dbReference>
<dbReference type="InterPro" id="IPR036286">
    <property type="entry name" value="LexA/Signal_pep-like_sf"/>
</dbReference>
<protein>
    <submittedName>
        <fullName evidence="9">SOS-response transcriptional repressor UmuD</fullName>
    </submittedName>
</protein>
<evidence type="ECO:0000256" key="2">
    <source>
        <dbReference type="ARBA" id="ARBA00022763"/>
    </source>
</evidence>
<accession>A0A0H3KZW3</accession>
<dbReference type="GO" id="GO:0006355">
    <property type="term" value="P:regulation of DNA-templated transcription"/>
    <property type="evidence" value="ECO:0007669"/>
    <property type="project" value="InterPro"/>
</dbReference>
<evidence type="ECO:0000256" key="7">
    <source>
        <dbReference type="RuleBase" id="RU003991"/>
    </source>
</evidence>
<evidence type="ECO:0000256" key="4">
    <source>
        <dbReference type="ARBA" id="ARBA00022813"/>
    </source>
</evidence>
<keyword evidence="2" id="KW-0227">DNA damage</keyword>
<dbReference type="InterPro" id="IPR039418">
    <property type="entry name" value="LexA-like"/>
</dbReference>
<dbReference type="eggNOG" id="COG1974">
    <property type="taxonomic scope" value="Bacteria"/>
</dbReference>
<evidence type="ECO:0000256" key="6">
    <source>
        <dbReference type="ARBA" id="ARBA00023236"/>
    </source>
</evidence>
<dbReference type="HOGENOM" id="CLU_066192_0_0_6"/>
<dbReference type="NCBIfam" id="NF007621">
    <property type="entry name" value="PRK10276.1"/>
    <property type="match status" value="1"/>
</dbReference>
<dbReference type="PRINTS" id="PR00726">
    <property type="entry name" value="LEXASERPTASE"/>
</dbReference>
<dbReference type="GO" id="GO:0003677">
    <property type="term" value="F:DNA binding"/>
    <property type="evidence" value="ECO:0007669"/>
    <property type="project" value="InterPro"/>
</dbReference>
<keyword evidence="3 7" id="KW-0378">Hydrolase</keyword>
<dbReference type="PANTHER" id="PTHR33516">
    <property type="entry name" value="LEXA REPRESSOR"/>
    <property type="match status" value="1"/>
</dbReference>
<evidence type="ECO:0000313" key="9">
    <source>
        <dbReference type="EMBL" id="BAK11185.1"/>
    </source>
</evidence>
<evidence type="ECO:0000313" key="10">
    <source>
        <dbReference type="Proteomes" id="UP000006690"/>
    </source>
</evidence>
<gene>
    <name evidence="9" type="primary">umuD</name>
    <name evidence="9" type="ordered locus">PAJ_1105</name>
</gene>
<name>A0A0H3KZW3_PANAA</name>